<dbReference type="CDD" id="cd01014">
    <property type="entry name" value="nicotinamidase_related"/>
    <property type="match status" value="1"/>
</dbReference>
<reference evidence="3" key="1">
    <citation type="submission" date="2024-07" db="EMBL/GenBank/DDBJ databases">
        <authorList>
            <person name="Biller S.J."/>
        </authorList>
    </citation>
    <scope>NUCLEOTIDE SEQUENCE</scope>
    <source>
        <strain evidence="3">WC2420</strain>
    </source>
</reference>
<dbReference type="Pfam" id="PF00857">
    <property type="entry name" value="Isochorismatase"/>
    <property type="match status" value="1"/>
</dbReference>
<dbReference type="PANTHER" id="PTHR43540:SF14">
    <property type="entry name" value="ISOCHORISMATASE"/>
    <property type="match status" value="1"/>
</dbReference>
<keyword evidence="1 3" id="KW-0378">Hydrolase</keyword>
<evidence type="ECO:0000259" key="2">
    <source>
        <dbReference type="Pfam" id="PF00857"/>
    </source>
</evidence>
<gene>
    <name evidence="3" type="ORF">AB3G37_10490</name>
</gene>
<dbReference type="EC" id="3.-.-.-" evidence="3"/>
<dbReference type="InterPro" id="IPR036380">
    <property type="entry name" value="Isochorismatase-like_sf"/>
</dbReference>
<dbReference type="RefSeq" id="WP_369790639.1">
    <property type="nucleotide sequence ID" value="NZ_CP165628.1"/>
</dbReference>
<dbReference type="Gene3D" id="3.40.50.850">
    <property type="entry name" value="Isochorismatase-like"/>
    <property type="match status" value="1"/>
</dbReference>
<dbReference type="InterPro" id="IPR000868">
    <property type="entry name" value="Isochorismatase-like_dom"/>
</dbReference>
<name>A0AB39VXY9_9GAMM</name>
<protein>
    <submittedName>
        <fullName evidence="3">Cysteine hydrolase family protein</fullName>
        <ecNumber evidence="3">3.-.-.-</ecNumber>
    </submittedName>
</protein>
<dbReference type="PANTHER" id="PTHR43540">
    <property type="entry name" value="PEROXYUREIDOACRYLATE/UREIDOACRYLATE AMIDOHYDROLASE-RELATED"/>
    <property type="match status" value="1"/>
</dbReference>
<evidence type="ECO:0000313" key="3">
    <source>
        <dbReference type="EMBL" id="XDU74469.1"/>
    </source>
</evidence>
<evidence type="ECO:0000256" key="1">
    <source>
        <dbReference type="ARBA" id="ARBA00022801"/>
    </source>
</evidence>
<accession>A0AB39VXY9</accession>
<dbReference type="InterPro" id="IPR050272">
    <property type="entry name" value="Isochorismatase-like_hydrls"/>
</dbReference>
<dbReference type="AlphaFoldDB" id="A0AB39VXY9"/>
<proteinExistence type="predicted"/>
<dbReference type="GO" id="GO:0016787">
    <property type="term" value="F:hydrolase activity"/>
    <property type="evidence" value="ECO:0007669"/>
    <property type="project" value="UniProtKB-KW"/>
</dbReference>
<dbReference type="EMBL" id="CP165628">
    <property type="protein sequence ID" value="XDU74469.1"/>
    <property type="molecule type" value="Genomic_DNA"/>
</dbReference>
<dbReference type="SUPFAM" id="SSF52499">
    <property type="entry name" value="Isochorismatase-like hydrolases"/>
    <property type="match status" value="1"/>
</dbReference>
<organism evidence="3">
    <name type="scientific">Rouxiella sp. WC2420</name>
    <dbReference type="NCBI Taxonomy" id="3234145"/>
    <lineage>
        <taxon>Bacteria</taxon>
        <taxon>Pseudomonadati</taxon>
        <taxon>Pseudomonadota</taxon>
        <taxon>Gammaproteobacteria</taxon>
        <taxon>Enterobacterales</taxon>
        <taxon>Yersiniaceae</taxon>
        <taxon>Rouxiella</taxon>
    </lineage>
</organism>
<sequence length="183" mass="20084">MQPHSQVKKALLVIDMQLGQCSVEPLPYLRDNLLNNINQLISHFHQIDQPVFFIRHAGPAGSPFAAGEAIWNVIPELNIDPSRDIYIDKSRASCFDGTSLANQLQKKDVQEVVIVGLKTQYCVDTACRSALALGFKPILISDAHSCVNTQQLAAADIIAHHNACLNGPIARVMPTVEFCQLSI</sequence>
<feature type="domain" description="Isochorismatase-like" evidence="2">
    <location>
        <begin position="10"/>
        <end position="151"/>
    </location>
</feature>